<reference evidence="2" key="1">
    <citation type="submission" date="2021-03" db="EMBL/GenBank/DDBJ databases">
        <authorList>
            <consortium name="Genoscope - CEA"/>
            <person name="William W."/>
        </authorList>
    </citation>
    <scope>NUCLEOTIDE SEQUENCE</scope>
    <source>
        <strain evidence="2">Doubled-haploid Pahang</strain>
    </source>
</reference>
<name>A0A8D7BBI9_MUSAM</name>
<protein>
    <submittedName>
        <fullName evidence="2">(wild Malaysian banana) hypothetical protein</fullName>
    </submittedName>
</protein>
<dbReference type="AlphaFoldDB" id="A0A8D7BBI9"/>
<feature type="region of interest" description="Disordered" evidence="1">
    <location>
        <begin position="49"/>
        <end position="69"/>
    </location>
</feature>
<evidence type="ECO:0000313" key="2">
    <source>
        <dbReference type="EMBL" id="CAG1863168.1"/>
    </source>
</evidence>
<proteinExistence type="predicted"/>
<dbReference type="EMBL" id="HG996475">
    <property type="protein sequence ID" value="CAG1863168.1"/>
    <property type="molecule type" value="Genomic_DNA"/>
</dbReference>
<accession>A0A8D7BBI9</accession>
<sequence length="69" mass="7393">MMVVARPAFLRSSLVAEGARCAAFLDLAPLSVSVPPTAFDSHQNHLNASELIGEDKRKVPTGANPLHNR</sequence>
<evidence type="ECO:0000256" key="1">
    <source>
        <dbReference type="SAM" id="MobiDB-lite"/>
    </source>
</evidence>
<organism evidence="2">
    <name type="scientific">Musa acuminata subsp. malaccensis</name>
    <name type="common">Wild banana</name>
    <name type="synonym">Musa malaccensis</name>
    <dbReference type="NCBI Taxonomy" id="214687"/>
    <lineage>
        <taxon>Eukaryota</taxon>
        <taxon>Viridiplantae</taxon>
        <taxon>Streptophyta</taxon>
        <taxon>Embryophyta</taxon>
        <taxon>Tracheophyta</taxon>
        <taxon>Spermatophyta</taxon>
        <taxon>Magnoliopsida</taxon>
        <taxon>Liliopsida</taxon>
        <taxon>Zingiberales</taxon>
        <taxon>Musaceae</taxon>
        <taxon>Musa</taxon>
    </lineage>
</organism>
<gene>
    <name evidence="2" type="ORF">GSMUA_24600.1</name>
</gene>